<comment type="caution">
    <text evidence="1">The sequence shown here is derived from an EMBL/GenBank/DDBJ whole genome shotgun (WGS) entry which is preliminary data.</text>
</comment>
<evidence type="ECO:0000313" key="1">
    <source>
        <dbReference type="EMBL" id="OTY91013.1"/>
    </source>
</evidence>
<evidence type="ECO:0000313" key="2">
    <source>
        <dbReference type="Proteomes" id="UP000194882"/>
    </source>
</evidence>
<keyword evidence="1" id="KW-0255">Endonuclease</keyword>
<protein>
    <submittedName>
        <fullName evidence="1">Restriction endonuclease</fullName>
    </submittedName>
</protein>
<reference evidence="1 2" key="1">
    <citation type="submission" date="2016-10" db="EMBL/GenBank/DDBJ databases">
        <title>Comparative genomics of Bacillus thuringiensis reveals a path to pathogens against multiple invertebrate hosts.</title>
        <authorList>
            <person name="Zheng J."/>
            <person name="Gao Q."/>
            <person name="Liu H."/>
            <person name="Peng D."/>
            <person name="Ruan L."/>
            <person name="Sun M."/>
        </authorList>
    </citation>
    <scope>NUCLEOTIDE SEQUENCE [LARGE SCALE GENOMIC DNA]</scope>
    <source>
        <strain evidence="1">BGSC 4I4</strain>
    </source>
</reference>
<name>A0A9X6FIK7_BACTU</name>
<dbReference type="AlphaFoldDB" id="A0A9X6FIK7"/>
<dbReference type="Proteomes" id="UP000194882">
    <property type="component" value="Unassembled WGS sequence"/>
</dbReference>
<accession>A0A9X6FIK7</accession>
<sequence length="105" mass="11749">MELNMLYLFTASNDSAIKNLEATIEKTYPISTCLADLDADTVTKLKDNELHENVCMWGATPGSSNVDRWEKLKEGDGILAYSKGEFKFFGTIFAKTHNPDVARKI</sequence>
<dbReference type="EMBL" id="NFDT01000153">
    <property type="protein sequence ID" value="OTY91013.1"/>
    <property type="molecule type" value="Genomic_DNA"/>
</dbReference>
<keyword evidence="1" id="KW-0378">Hydrolase</keyword>
<dbReference type="GO" id="GO:0004519">
    <property type="term" value="F:endonuclease activity"/>
    <property type="evidence" value="ECO:0007669"/>
    <property type="project" value="UniProtKB-KW"/>
</dbReference>
<gene>
    <name evidence="1" type="ORF">BK754_19710</name>
</gene>
<keyword evidence="1" id="KW-0540">Nuclease</keyword>
<organism evidence="1 2">
    <name type="scientific">Bacillus thuringiensis serovar subtoxicus</name>
    <dbReference type="NCBI Taxonomy" id="475791"/>
    <lineage>
        <taxon>Bacteria</taxon>
        <taxon>Bacillati</taxon>
        <taxon>Bacillota</taxon>
        <taxon>Bacilli</taxon>
        <taxon>Bacillales</taxon>
        <taxon>Bacillaceae</taxon>
        <taxon>Bacillus</taxon>
        <taxon>Bacillus cereus group</taxon>
    </lineage>
</organism>
<proteinExistence type="predicted"/>